<dbReference type="AlphaFoldDB" id="A0AAV8VTG0"/>
<comment type="caution">
    <text evidence="7">The sequence shown here is derived from an EMBL/GenBank/DDBJ whole genome shotgun (WGS) entry which is preliminary data.</text>
</comment>
<evidence type="ECO:0000256" key="5">
    <source>
        <dbReference type="ARBA" id="ARBA00034078"/>
    </source>
</evidence>
<keyword evidence="1" id="KW-0001">2Fe-2S</keyword>
<protein>
    <recommendedName>
        <fullName evidence="6">Iron-binding zinc finger CDGSH type domain-containing protein</fullName>
    </recommendedName>
</protein>
<name>A0AAV8VTG0_9CUCU</name>
<keyword evidence="4" id="KW-0411">Iron-sulfur</keyword>
<reference evidence="7 8" key="1">
    <citation type="journal article" date="2023" name="Insect Mol. Biol.">
        <title>Genome sequencing provides insights into the evolution of gene families encoding plant cell wall-degrading enzymes in longhorned beetles.</title>
        <authorList>
            <person name="Shin N.R."/>
            <person name="Okamura Y."/>
            <person name="Kirsch R."/>
            <person name="Pauchet Y."/>
        </authorList>
    </citation>
    <scope>NUCLEOTIDE SEQUENCE [LARGE SCALE GENOMIC DNA]</scope>
    <source>
        <strain evidence="7">EAD_L_NR</strain>
    </source>
</reference>
<feature type="domain" description="Iron-binding zinc finger CDGSH type" evidence="6">
    <location>
        <begin position="94"/>
        <end position="131"/>
    </location>
</feature>
<evidence type="ECO:0000313" key="7">
    <source>
        <dbReference type="EMBL" id="KAJ8917395.1"/>
    </source>
</evidence>
<accession>A0AAV8VTG0</accession>
<comment type="cofactor">
    <cofactor evidence="5">
        <name>[2Fe-2S] cluster</name>
        <dbReference type="ChEBI" id="CHEBI:190135"/>
    </cofactor>
</comment>
<dbReference type="Pfam" id="PF09360">
    <property type="entry name" value="zf-CDGSH"/>
    <property type="match status" value="2"/>
</dbReference>
<dbReference type="GO" id="GO:0051537">
    <property type="term" value="F:2 iron, 2 sulfur cluster binding"/>
    <property type="evidence" value="ECO:0007669"/>
    <property type="project" value="UniProtKB-KW"/>
</dbReference>
<dbReference type="GO" id="GO:0046872">
    <property type="term" value="F:metal ion binding"/>
    <property type="evidence" value="ECO:0007669"/>
    <property type="project" value="UniProtKB-KW"/>
</dbReference>
<dbReference type="Proteomes" id="UP001159042">
    <property type="component" value="Unassembled WGS sequence"/>
</dbReference>
<gene>
    <name evidence="7" type="ORF">NQ315_002419</name>
</gene>
<keyword evidence="8" id="KW-1185">Reference proteome</keyword>
<evidence type="ECO:0000256" key="3">
    <source>
        <dbReference type="ARBA" id="ARBA00023004"/>
    </source>
</evidence>
<sequence length="139" mass="15964">MALRINNACQRVQQKLNVALYSSAKSTPPQIPKNTLEKFITGHKQKDNGFVYDKKPFKITLEAGKRYGWCLCGRSKTQPFCDGTHRHPQLNITLRPVIFAVEETKDYWLCNCKHTNNRPFCDGTHKSQVVQEATSIIRQ</sequence>
<dbReference type="InterPro" id="IPR018967">
    <property type="entry name" value="FeS-contain_CDGSH-typ"/>
</dbReference>
<evidence type="ECO:0000259" key="6">
    <source>
        <dbReference type="SMART" id="SM00704"/>
    </source>
</evidence>
<dbReference type="EMBL" id="JANEYG010000034">
    <property type="protein sequence ID" value="KAJ8917395.1"/>
    <property type="molecule type" value="Genomic_DNA"/>
</dbReference>
<feature type="domain" description="Iron-binding zinc finger CDGSH type" evidence="6">
    <location>
        <begin position="54"/>
        <end position="91"/>
    </location>
</feature>
<dbReference type="Gene3D" id="3.40.5.90">
    <property type="entry name" value="CDGSH iron-sulfur domain, mitoNEET-type"/>
    <property type="match status" value="2"/>
</dbReference>
<organism evidence="7 8">
    <name type="scientific">Exocentrus adspersus</name>
    <dbReference type="NCBI Taxonomy" id="1586481"/>
    <lineage>
        <taxon>Eukaryota</taxon>
        <taxon>Metazoa</taxon>
        <taxon>Ecdysozoa</taxon>
        <taxon>Arthropoda</taxon>
        <taxon>Hexapoda</taxon>
        <taxon>Insecta</taxon>
        <taxon>Pterygota</taxon>
        <taxon>Neoptera</taxon>
        <taxon>Endopterygota</taxon>
        <taxon>Coleoptera</taxon>
        <taxon>Polyphaga</taxon>
        <taxon>Cucujiformia</taxon>
        <taxon>Chrysomeloidea</taxon>
        <taxon>Cerambycidae</taxon>
        <taxon>Lamiinae</taxon>
        <taxon>Acanthocinini</taxon>
        <taxon>Exocentrus</taxon>
    </lineage>
</organism>
<keyword evidence="3" id="KW-0408">Iron</keyword>
<evidence type="ECO:0000256" key="2">
    <source>
        <dbReference type="ARBA" id="ARBA00022723"/>
    </source>
</evidence>
<dbReference type="GO" id="GO:0005739">
    <property type="term" value="C:mitochondrion"/>
    <property type="evidence" value="ECO:0007669"/>
    <property type="project" value="TreeGrafter"/>
</dbReference>
<keyword evidence="2" id="KW-0479">Metal-binding</keyword>
<evidence type="ECO:0000256" key="4">
    <source>
        <dbReference type="ARBA" id="ARBA00023014"/>
    </source>
</evidence>
<dbReference type="PANTHER" id="PTHR46491:SF3">
    <property type="entry name" value="CDGSH IRON-SULFUR DOMAIN-CONTAINING PROTEIN 3, MITOCHONDRIAL"/>
    <property type="match status" value="1"/>
</dbReference>
<dbReference type="SMART" id="SM00704">
    <property type="entry name" value="ZnF_CDGSH"/>
    <property type="match status" value="2"/>
</dbReference>
<dbReference type="InterPro" id="IPR042216">
    <property type="entry name" value="MitoNEET_CISD"/>
</dbReference>
<evidence type="ECO:0000256" key="1">
    <source>
        <dbReference type="ARBA" id="ARBA00022714"/>
    </source>
</evidence>
<proteinExistence type="predicted"/>
<dbReference type="PANTHER" id="PTHR46491">
    <property type="entry name" value="CDGSH IRON SULFUR DOMAIN PROTEIN HOMOLOG"/>
    <property type="match status" value="1"/>
</dbReference>
<evidence type="ECO:0000313" key="8">
    <source>
        <dbReference type="Proteomes" id="UP001159042"/>
    </source>
</evidence>
<dbReference type="InterPro" id="IPR052950">
    <property type="entry name" value="CISD"/>
</dbReference>